<name>A0A4R3N103_9BACI</name>
<dbReference type="PANTHER" id="PTHR42932">
    <property type="entry name" value="GENERAL STRESS PROTEIN 20U"/>
    <property type="match status" value="1"/>
</dbReference>
<dbReference type="InterPro" id="IPR009078">
    <property type="entry name" value="Ferritin-like_SF"/>
</dbReference>
<dbReference type="PANTHER" id="PTHR42932:SF1">
    <property type="entry name" value="GENERAL STRESS PROTEIN 20U"/>
    <property type="match status" value="1"/>
</dbReference>
<dbReference type="Gene3D" id="1.20.1260.10">
    <property type="match status" value="1"/>
</dbReference>
<keyword evidence="5" id="KW-1185">Reference proteome</keyword>
<keyword evidence="4" id="KW-0238">DNA-binding</keyword>
<dbReference type="OrthoDB" id="9797023at2"/>
<dbReference type="GO" id="GO:0016722">
    <property type="term" value="F:oxidoreductase activity, acting on metal ions"/>
    <property type="evidence" value="ECO:0007669"/>
    <property type="project" value="InterPro"/>
</dbReference>
<dbReference type="PROSITE" id="PS00819">
    <property type="entry name" value="DPS_2"/>
    <property type="match status" value="1"/>
</dbReference>
<dbReference type="RefSeq" id="WP_132371792.1">
    <property type="nucleotide sequence ID" value="NZ_SMAN01000010.1"/>
</dbReference>
<accession>A0A4R3N103</accession>
<gene>
    <name evidence="4" type="ORF">EDD68_11025</name>
</gene>
<dbReference type="Pfam" id="PF00210">
    <property type="entry name" value="Ferritin"/>
    <property type="match status" value="1"/>
</dbReference>
<dbReference type="CDD" id="cd01043">
    <property type="entry name" value="DPS"/>
    <property type="match status" value="1"/>
</dbReference>
<feature type="domain" description="Ferritin/DPS" evidence="3">
    <location>
        <begin position="23"/>
        <end position="160"/>
    </location>
</feature>
<comment type="similarity">
    <text evidence="1 2">Belongs to the Dps family.</text>
</comment>
<dbReference type="EMBL" id="SMAN01000010">
    <property type="protein sequence ID" value="TCT21721.1"/>
    <property type="molecule type" value="Genomic_DNA"/>
</dbReference>
<comment type="caution">
    <text evidence="4">The sequence shown here is derived from an EMBL/GenBank/DDBJ whole genome shotgun (WGS) entry which is preliminary data.</text>
</comment>
<evidence type="ECO:0000313" key="5">
    <source>
        <dbReference type="Proteomes" id="UP000294650"/>
    </source>
</evidence>
<dbReference type="PIRSF" id="PIRSF005900">
    <property type="entry name" value="Dps"/>
    <property type="match status" value="1"/>
</dbReference>
<dbReference type="Proteomes" id="UP000294650">
    <property type="component" value="Unassembled WGS sequence"/>
</dbReference>
<evidence type="ECO:0000256" key="2">
    <source>
        <dbReference type="RuleBase" id="RU003875"/>
    </source>
</evidence>
<sequence length="161" mass="18297">MSYKVSPQSIGFNPAEAERAARAMNQYLANLQVLFIKFHNVHWNVIGMSFFDIHEKTQGLYEHVAVEIDLIAERIKMIGFYPVGSLKEALKLATIKELPSNVDLNGPTVASIVVKDLRKLIAQLREISQNVDSTYTGGFIEDALSYYEKQHWLFSAYLTKE</sequence>
<dbReference type="InterPro" id="IPR023188">
    <property type="entry name" value="DPS_DNA-bd_CS"/>
</dbReference>
<organism evidence="4 5">
    <name type="scientific">Melghiribacillus thermohalophilus</name>
    <dbReference type="NCBI Taxonomy" id="1324956"/>
    <lineage>
        <taxon>Bacteria</taxon>
        <taxon>Bacillati</taxon>
        <taxon>Bacillota</taxon>
        <taxon>Bacilli</taxon>
        <taxon>Bacillales</taxon>
        <taxon>Bacillaceae</taxon>
        <taxon>Melghiribacillus</taxon>
    </lineage>
</organism>
<dbReference type="GO" id="GO:0008199">
    <property type="term" value="F:ferric iron binding"/>
    <property type="evidence" value="ECO:0007669"/>
    <property type="project" value="InterPro"/>
</dbReference>
<dbReference type="PRINTS" id="PR01346">
    <property type="entry name" value="HELNAPAPROT"/>
</dbReference>
<evidence type="ECO:0000259" key="3">
    <source>
        <dbReference type="Pfam" id="PF00210"/>
    </source>
</evidence>
<protein>
    <submittedName>
        <fullName evidence="4">Starvation-inducible DNA-binding protein</fullName>
    </submittedName>
</protein>
<evidence type="ECO:0000313" key="4">
    <source>
        <dbReference type="EMBL" id="TCT21721.1"/>
    </source>
</evidence>
<dbReference type="GO" id="GO:0003677">
    <property type="term" value="F:DNA binding"/>
    <property type="evidence" value="ECO:0007669"/>
    <property type="project" value="UniProtKB-KW"/>
</dbReference>
<dbReference type="InterPro" id="IPR002177">
    <property type="entry name" value="DPS_DNA-bd"/>
</dbReference>
<evidence type="ECO:0000256" key="1">
    <source>
        <dbReference type="ARBA" id="ARBA00009497"/>
    </source>
</evidence>
<reference evidence="4 5" key="1">
    <citation type="submission" date="2019-03" db="EMBL/GenBank/DDBJ databases">
        <title>Genomic Encyclopedia of Type Strains, Phase IV (KMG-IV): sequencing the most valuable type-strain genomes for metagenomic binning, comparative biology and taxonomic classification.</title>
        <authorList>
            <person name="Goeker M."/>
        </authorList>
    </citation>
    <scope>NUCLEOTIDE SEQUENCE [LARGE SCALE GENOMIC DNA]</scope>
    <source>
        <strain evidence="4 5">DSM 25894</strain>
    </source>
</reference>
<dbReference type="InterPro" id="IPR012347">
    <property type="entry name" value="Ferritin-like"/>
</dbReference>
<dbReference type="AlphaFoldDB" id="A0A4R3N103"/>
<dbReference type="InterPro" id="IPR008331">
    <property type="entry name" value="Ferritin_DPS_dom"/>
</dbReference>
<proteinExistence type="inferred from homology"/>
<dbReference type="SUPFAM" id="SSF47240">
    <property type="entry name" value="Ferritin-like"/>
    <property type="match status" value="1"/>
</dbReference>